<evidence type="ECO:0000313" key="2">
    <source>
        <dbReference type="Proteomes" id="UP000501690"/>
    </source>
</evidence>
<gene>
    <name evidence="1" type="ORF">DEO72_LG10g3206</name>
</gene>
<protein>
    <submittedName>
        <fullName evidence="1">Uncharacterized protein</fullName>
    </submittedName>
</protein>
<organism evidence="1 2">
    <name type="scientific">Vigna unguiculata</name>
    <name type="common">Cowpea</name>
    <dbReference type="NCBI Taxonomy" id="3917"/>
    <lineage>
        <taxon>Eukaryota</taxon>
        <taxon>Viridiplantae</taxon>
        <taxon>Streptophyta</taxon>
        <taxon>Embryophyta</taxon>
        <taxon>Tracheophyta</taxon>
        <taxon>Spermatophyta</taxon>
        <taxon>Magnoliopsida</taxon>
        <taxon>eudicotyledons</taxon>
        <taxon>Gunneridae</taxon>
        <taxon>Pentapetalae</taxon>
        <taxon>rosids</taxon>
        <taxon>fabids</taxon>
        <taxon>Fabales</taxon>
        <taxon>Fabaceae</taxon>
        <taxon>Papilionoideae</taxon>
        <taxon>50 kb inversion clade</taxon>
        <taxon>NPAAA clade</taxon>
        <taxon>indigoferoid/millettioid clade</taxon>
        <taxon>Phaseoleae</taxon>
        <taxon>Vigna</taxon>
    </lineage>
</organism>
<dbReference type="EMBL" id="CP039354">
    <property type="protein sequence ID" value="QCE11967.1"/>
    <property type="molecule type" value="Genomic_DNA"/>
</dbReference>
<keyword evidence="2" id="KW-1185">Reference proteome</keyword>
<dbReference type="Proteomes" id="UP000501690">
    <property type="component" value="Linkage Group LG10"/>
</dbReference>
<proteinExistence type="predicted"/>
<reference evidence="1 2" key="1">
    <citation type="submission" date="2019-04" db="EMBL/GenBank/DDBJ databases">
        <title>An improved genome assembly and genetic linkage map for asparagus bean, Vigna unguiculata ssp. sesquipedialis.</title>
        <authorList>
            <person name="Xia Q."/>
            <person name="Zhang R."/>
            <person name="Dong Y."/>
        </authorList>
    </citation>
    <scope>NUCLEOTIDE SEQUENCE [LARGE SCALE GENOMIC DNA]</scope>
    <source>
        <tissue evidence="1">Leaf</tissue>
    </source>
</reference>
<sequence length="81" mass="9011">MAERDGGLTEWKQRWRERLTLFGENEELLTAWNGGAMEADVVVGAVAAWLLRGMNQRLLWNPNDRNSVEGGSTMADCMNGG</sequence>
<evidence type="ECO:0000313" key="1">
    <source>
        <dbReference type="EMBL" id="QCE11967.1"/>
    </source>
</evidence>
<accession>A0A4D6NJ83</accession>
<dbReference type="AlphaFoldDB" id="A0A4D6NJ83"/>
<name>A0A4D6NJ83_VIGUN</name>